<keyword evidence="1" id="KW-0472">Membrane</keyword>
<dbReference type="EMBL" id="DXBO01000090">
    <property type="protein sequence ID" value="HIZ48267.1"/>
    <property type="molecule type" value="Genomic_DNA"/>
</dbReference>
<evidence type="ECO:0000313" key="2">
    <source>
        <dbReference type="EMBL" id="HIZ48267.1"/>
    </source>
</evidence>
<dbReference type="AlphaFoldDB" id="A0A9D2F313"/>
<reference evidence="2" key="1">
    <citation type="journal article" date="2021" name="PeerJ">
        <title>Extensive microbial diversity within the chicken gut microbiome revealed by metagenomics and culture.</title>
        <authorList>
            <person name="Gilroy R."/>
            <person name="Ravi A."/>
            <person name="Getino M."/>
            <person name="Pursley I."/>
            <person name="Horton D.L."/>
            <person name="Alikhan N.F."/>
            <person name="Baker D."/>
            <person name="Gharbi K."/>
            <person name="Hall N."/>
            <person name="Watson M."/>
            <person name="Adriaenssens E.M."/>
            <person name="Foster-Nyarko E."/>
            <person name="Jarju S."/>
            <person name="Secka A."/>
            <person name="Antonio M."/>
            <person name="Oren A."/>
            <person name="Chaudhuri R.R."/>
            <person name="La Ragione R."/>
            <person name="Hildebrand F."/>
            <person name="Pallen M.J."/>
        </authorList>
    </citation>
    <scope>NUCLEOTIDE SEQUENCE</scope>
    <source>
        <strain evidence="2">3436</strain>
    </source>
</reference>
<name>A0A9D2F313_9FIRM</name>
<organism evidence="2 3">
    <name type="scientific">Candidatus Gemmiger excrementavium</name>
    <dbReference type="NCBI Taxonomy" id="2838608"/>
    <lineage>
        <taxon>Bacteria</taxon>
        <taxon>Bacillati</taxon>
        <taxon>Bacillota</taxon>
        <taxon>Clostridia</taxon>
        <taxon>Eubacteriales</taxon>
        <taxon>Gemmiger</taxon>
    </lineage>
</organism>
<gene>
    <name evidence="2" type="ORF">H9810_06080</name>
</gene>
<sequence>MKRDWIRTMVSKLAATLAVLLFLLLVPAVAAGSLPLWGALLLGALGVVVLNGACGVLLALQAGEEAPRQEQPVPSAVPLRVVRGGRAA</sequence>
<keyword evidence="1" id="KW-0812">Transmembrane</keyword>
<dbReference type="Proteomes" id="UP000824031">
    <property type="component" value="Unassembled WGS sequence"/>
</dbReference>
<proteinExistence type="predicted"/>
<reference evidence="2" key="2">
    <citation type="submission" date="2021-04" db="EMBL/GenBank/DDBJ databases">
        <authorList>
            <person name="Gilroy R."/>
        </authorList>
    </citation>
    <scope>NUCLEOTIDE SEQUENCE</scope>
    <source>
        <strain evidence="2">3436</strain>
    </source>
</reference>
<comment type="caution">
    <text evidence="2">The sequence shown here is derived from an EMBL/GenBank/DDBJ whole genome shotgun (WGS) entry which is preliminary data.</text>
</comment>
<evidence type="ECO:0000313" key="3">
    <source>
        <dbReference type="Proteomes" id="UP000824031"/>
    </source>
</evidence>
<feature type="transmembrane region" description="Helical" evidence="1">
    <location>
        <begin position="40"/>
        <end position="60"/>
    </location>
</feature>
<evidence type="ECO:0000256" key="1">
    <source>
        <dbReference type="SAM" id="Phobius"/>
    </source>
</evidence>
<protein>
    <submittedName>
        <fullName evidence="2">Uncharacterized protein</fullName>
    </submittedName>
</protein>
<keyword evidence="1" id="KW-1133">Transmembrane helix</keyword>
<accession>A0A9D2F313</accession>